<accession>A0A4U1ENC6</accession>
<name>A0A4U1ENC6_MONMO</name>
<feature type="non-terminal residue" evidence="1">
    <location>
        <position position="190"/>
    </location>
</feature>
<protein>
    <submittedName>
        <fullName evidence="1">Uncharacterized protein</fullName>
    </submittedName>
</protein>
<dbReference type="GO" id="GO:0070476">
    <property type="term" value="P:rRNA (guanine-N7)-methylation"/>
    <property type="evidence" value="ECO:0007669"/>
    <property type="project" value="TreeGrafter"/>
</dbReference>
<dbReference type="InterPro" id="IPR039127">
    <property type="entry name" value="Trm112"/>
</dbReference>
<proteinExistence type="predicted"/>
<dbReference type="EMBL" id="RWIC01001073">
    <property type="protein sequence ID" value="TKC37862.1"/>
    <property type="molecule type" value="Genomic_DNA"/>
</dbReference>
<dbReference type="Gene3D" id="2.20.25.10">
    <property type="match status" value="1"/>
</dbReference>
<dbReference type="AlphaFoldDB" id="A0A4U1ENC6"/>
<organism evidence="1 2">
    <name type="scientific">Monodon monoceros</name>
    <name type="common">Narwhal</name>
    <name type="synonym">Ceratodon monodon</name>
    <dbReference type="NCBI Taxonomy" id="40151"/>
    <lineage>
        <taxon>Eukaryota</taxon>
        <taxon>Metazoa</taxon>
        <taxon>Chordata</taxon>
        <taxon>Craniata</taxon>
        <taxon>Vertebrata</taxon>
        <taxon>Euteleostomi</taxon>
        <taxon>Mammalia</taxon>
        <taxon>Eutheria</taxon>
        <taxon>Laurasiatheria</taxon>
        <taxon>Artiodactyla</taxon>
        <taxon>Whippomorpha</taxon>
        <taxon>Cetacea</taxon>
        <taxon>Odontoceti</taxon>
        <taxon>Monodontidae</taxon>
        <taxon>Monodon</taxon>
    </lineage>
</organism>
<reference evidence="2" key="1">
    <citation type="journal article" date="2019" name="IScience">
        <title>Narwhal Genome Reveals Long-Term Low Genetic Diversity despite Current Large Abundance Size.</title>
        <authorList>
            <person name="Westbury M.V."/>
            <person name="Petersen B."/>
            <person name="Garde E."/>
            <person name="Heide-Jorgensen M.P."/>
            <person name="Lorenzen E.D."/>
        </authorList>
    </citation>
    <scope>NUCLEOTIDE SEQUENCE [LARGE SCALE GENOMIC DNA]</scope>
</reference>
<sequence length="190" mass="21035">MELLPHNLLSSHVWTAGPHGFSPHLQATKVNTNPEELNPSFVAHMIPKVEWATLLELADTLHPAEASIGPIHSEDAPPTTNVLEGTLPCPEPGRLFPISGRILNMMLSDEKTETQLYQALGFHSVTMSCFMPRLSRMDVYLDDKEVGFIQTEIVLQECQEPKLLLRLLEKAISSCLSDPMAQAAILTTIK</sequence>
<gene>
    <name evidence="1" type="ORF">EI555_008740</name>
</gene>
<dbReference type="PANTHER" id="PTHR12773:SF0">
    <property type="entry name" value="MULTIFUNCTIONAL METHYLTRANSFERASE SUBUNIT TRM112-LIKE PROTEIN"/>
    <property type="match status" value="1"/>
</dbReference>
<dbReference type="GO" id="GO:0046982">
    <property type="term" value="F:protein heterodimerization activity"/>
    <property type="evidence" value="ECO:0007669"/>
    <property type="project" value="InterPro"/>
</dbReference>
<comment type="caution">
    <text evidence="1">The sequence shown here is derived from an EMBL/GenBank/DDBJ whole genome shotgun (WGS) entry which is preliminary data.</text>
</comment>
<evidence type="ECO:0000313" key="2">
    <source>
        <dbReference type="Proteomes" id="UP000308365"/>
    </source>
</evidence>
<dbReference type="PANTHER" id="PTHR12773">
    <property type="entry name" value="UPF0315 PROTEIN-RELATED"/>
    <property type="match status" value="1"/>
</dbReference>
<dbReference type="Proteomes" id="UP000308365">
    <property type="component" value="Unassembled WGS sequence"/>
</dbReference>
<dbReference type="GO" id="GO:0030488">
    <property type="term" value="P:tRNA methylation"/>
    <property type="evidence" value="ECO:0007669"/>
    <property type="project" value="TreeGrafter"/>
</dbReference>
<evidence type="ECO:0000313" key="1">
    <source>
        <dbReference type="EMBL" id="TKC37862.1"/>
    </source>
</evidence>